<name>A0A0D8XMX2_DICVI</name>
<evidence type="ECO:0000256" key="1">
    <source>
        <dbReference type="ARBA" id="ARBA00022771"/>
    </source>
</evidence>
<dbReference type="STRING" id="29172.A0A0D8XMX2"/>
<evidence type="ECO:0000313" key="6">
    <source>
        <dbReference type="EMBL" id="KJH45988.1"/>
    </source>
</evidence>
<feature type="domain" description="RING-type" evidence="5">
    <location>
        <begin position="484"/>
        <end position="521"/>
    </location>
</feature>
<evidence type="ECO:0000256" key="4">
    <source>
        <dbReference type="SAM" id="Coils"/>
    </source>
</evidence>
<dbReference type="OrthoDB" id="774873at2759"/>
<dbReference type="PROSITE" id="PS50089">
    <property type="entry name" value="ZF_RING_2"/>
    <property type="match status" value="1"/>
</dbReference>
<dbReference type="Proteomes" id="UP000053766">
    <property type="component" value="Unassembled WGS sequence"/>
</dbReference>
<dbReference type="Gene3D" id="3.30.40.10">
    <property type="entry name" value="Zinc/RING finger domain, C3HC4 (zinc finger)"/>
    <property type="match status" value="1"/>
</dbReference>
<keyword evidence="7" id="KW-1185">Reference proteome</keyword>
<reference evidence="6 7" key="1">
    <citation type="submission" date="2013-11" db="EMBL/GenBank/DDBJ databases">
        <title>Draft genome of the bovine lungworm Dictyocaulus viviparus.</title>
        <authorList>
            <person name="Mitreva M."/>
        </authorList>
    </citation>
    <scope>NUCLEOTIDE SEQUENCE [LARGE SCALE GENOMIC DNA]</scope>
    <source>
        <strain evidence="6 7">HannoverDv2000</strain>
    </source>
</reference>
<accession>A0A0D8XMX2</accession>
<keyword evidence="1 3" id="KW-0863">Zinc-finger</keyword>
<dbReference type="GO" id="GO:0008270">
    <property type="term" value="F:zinc ion binding"/>
    <property type="evidence" value="ECO:0007669"/>
    <property type="project" value="UniProtKB-KW"/>
</dbReference>
<feature type="coiled-coil region" evidence="4">
    <location>
        <begin position="177"/>
        <end position="235"/>
    </location>
</feature>
<feature type="coiled-coil region" evidence="4">
    <location>
        <begin position="279"/>
        <end position="382"/>
    </location>
</feature>
<dbReference type="InterPro" id="IPR013083">
    <property type="entry name" value="Znf_RING/FYVE/PHD"/>
</dbReference>
<proteinExistence type="predicted"/>
<dbReference type="EMBL" id="KN716375">
    <property type="protein sequence ID" value="KJH45988.1"/>
    <property type="molecule type" value="Genomic_DNA"/>
</dbReference>
<evidence type="ECO:0000256" key="3">
    <source>
        <dbReference type="PROSITE-ProRule" id="PRU00175"/>
    </source>
</evidence>
<dbReference type="AlphaFoldDB" id="A0A0D8XMX2"/>
<evidence type="ECO:0000259" key="5">
    <source>
        <dbReference type="PROSITE" id="PS50089"/>
    </source>
</evidence>
<organism evidence="6 7">
    <name type="scientific">Dictyocaulus viviparus</name>
    <name type="common">Bovine lungworm</name>
    <dbReference type="NCBI Taxonomy" id="29172"/>
    <lineage>
        <taxon>Eukaryota</taxon>
        <taxon>Metazoa</taxon>
        <taxon>Ecdysozoa</taxon>
        <taxon>Nematoda</taxon>
        <taxon>Chromadorea</taxon>
        <taxon>Rhabditida</taxon>
        <taxon>Rhabditina</taxon>
        <taxon>Rhabditomorpha</taxon>
        <taxon>Strongyloidea</taxon>
        <taxon>Metastrongylidae</taxon>
        <taxon>Dictyocaulus</taxon>
    </lineage>
</organism>
<gene>
    <name evidence="6" type="ORF">DICVIV_07946</name>
</gene>
<keyword evidence="2" id="KW-0862">Zinc</keyword>
<evidence type="ECO:0000256" key="2">
    <source>
        <dbReference type="ARBA" id="ARBA00022833"/>
    </source>
</evidence>
<dbReference type="InterPro" id="IPR001841">
    <property type="entry name" value="Znf_RING"/>
</dbReference>
<keyword evidence="1 3" id="KW-0479">Metal-binding</keyword>
<reference evidence="7" key="2">
    <citation type="journal article" date="2016" name="Sci. Rep.">
        <title>Dictyocaulus viviparus genome, variome and transcriptome elucidate lungworm biology and support future intervention.</title>
        <authorList>
            <person name="McNulty S.N."/>
            <person name="Strube C."/>
            <person name="Rosa B.A."/>
            <person name="Martin J.C."/>
            <person name="Tyagi R."/>
            <person name="Choi Y.J."/>
            <person name="Wang Q."/>
            <person name="Hallsworth Pepin K."/>
            <person name="Zhang X."/>
            <person name="Ozersky P."/>
            <person name="Wilson R.K."/>
            <person name="Sternberg P.W."/>
            <person name="Gasser R.B."/>
            <person name="Mitreva M."/>
        </authorList>
    </citation>
    <scope>NUCLEOTIDE SEQUENCE [LARGE SCALE GENOMIC DNA]</scope>
    <source>
        <strain evidence="7">HannoverDv2000</strain>
    </source>
</reference>
<evidence type="ECO:0000313" key="7">
    <source>
        <dbReference type="Proteomes" id="UP000053766"/>
    </source>
</evidence>
<protein>
    <recommendedName>
        <fullName evidence="5">RING-type domain-containing protein</fullName>
    </recommendedName>
</protein>
<feature type="coiled-coil region" evidence="4">
    <location>
        <begin position="445"/>
        <end position="479"/>
    </location>
</feature>
<dbReference type="Pfam" id="PF13920">
    <property type="entry name" value="zf-C3HC4_3"/>
    <property type="match status" value="1"/>
</dbReference>
<keyword evidence="4" id="KW-0175">Coiled coil</keyword>
<sequence>MNPIVDVIALYPTYAIEQPPIAVHLHSNQSTRTHHHLCTRKPADMVEQAPQSLHSQLKLAKDMGYSEDVIIAALESQTKDKEGIYEPFDSTNAMLDILNQASLRKSTNTSLPSNSVGNNIIRLAVLILSPYKSGRNSSKNVPRSLSFHGSSPMFSSSRGDELSRLLRTFEAEKIRDLEAAQSDMVLLKARINDLERINNQYQQNEHELRDCIHELQRRNELLQQLNFEIEKFECDNSTKVLYVFWKTNLYRDSTYAVGNSIASKVKNAQRIRVHEVNDFEKCENERIQLSQTIVELQAVTDRLTIENLRNEHQAKDQKELAEHRKKQHDQQIAAMEDVSSIRTLTEKCNALSIDLKDKEKELREKSRRIQEIEDRNSQLREECIKQPETLLEKIMNEYQLRRIEEEKRKETNELFNKKISKYHEQLHNKITHLSESFALVKLASFPRLEEQRRRLEVEKERAVEESEQLRREISRLREKTCAECCICLATKPSVLFLPCRHMVVCDSCHAESTISECPTCRTRNAAITGTILFCVSLSNKNFFTSSLTLGGIILTHRYFTKCLHVG</sequence>